<dbReference type="AlphaFoldDB" id="K0QZZ5"/>
<dbReference type="Gene3D" id="3.40.50.1110">
    <property type="entry name" value="SGNH hydrolase"/>
    <property type="match status" value="1"/>
</dbReference>
<evidence type="ECO:0000256" key="1">
    <source>
        <dbReference type="ARBA" id="ARBA00038184"/>
    </source>
</evidence>
<evidence type="ECO:0000313" key="4">
    <source>
        <dbReference type="EMBL" id="EJK44860.1"/>
    </source>
</evidence>
<dbReference type="OrthoDB" id="505607at2759"/>
<proteinExistence type="inferred from homology"/>
<gene>
    <name evidence="4" type="ORF">THAOC_36566</name>
</gene>
<accession>K0QZZ5</accession>
<dbReference type="Pfam" id="PF13472">
    <property type="entry name" value="Lipase_GDSL_2"/>
    <property type="match status" value="1"/>
</dbReference>
<dbReference type="SUPFAM" id="SSF52266">
    <property type="entry name" value="SGNH hydrolase"/>
    <property type="match status" value="1"/>
</dbReference>
<dbReference type="PANTHER" id="PTHR11852">
    <property type="entry name" value="PLATELET-ACTIVATING FACTOR ACETYLHYDROLASE"/>
    <property type="match status" value="1"/>
</dbReference>
<dbReference type="Proteomes" id="UP000266841">
    <property type="component" value="Unassembled WGS sequence"/>
</dbReference>
<feature type="domain" description="SGNH hydrolase-type esterase" evidence="3">
    <location>
        <begin position="335"/>
        <end position="560"/>
    </location>
</feature>
<dbReference type="InterPro" id="IPR013830">
    <property type="entry name" value="SGNH_hydro"/>
</dbReference>
<comment type="similarity">
    <text evidence="1">Belongs to the 'GDSL' lipolytic enzyme family. Platelet-activating factor acetylhydrolase IB beta/gamma subunits subfamily.</text>
</comment>
<feature type="compositionally biased region" description="Basic and acidic residues" evidence="2">
    <location>
        <begin position="311"/>
        <end position="323"/>
    </location>
</feature>
<feature type="region of interest" description="Disordered" evidence="2">
    <location>
        <begin position="301"/>
        <end position="325"/>
    </location>
</feature>
<reference evidence="4 5" key="1">
    <citation type="journal article" date="2012" name="Genome Biol.">
        <title>Genome and low-iron response of an oceanic diatom adapted to chronic iron limitation.</title>
        <authorList>
            <person name="Lommer M."/>
            <person name="Specht M."/>
            <person name="Roy A.S."/>
            <person name="Kraemer L."/>
            <person name="Andreson R."/>
            <person name="Gutowska M.A."/>
            <person name="Wolf J."/>
            <person name="Bergner S.V."/>
            <person name="Schilhabel M.B."/>
            <person name="Klostermeier U.C."/>
            <person name="Beiko R.G."/>
            <person name="Rosenstiel P."/>
            <person name="Hippler M."/>
            <person name="Laroche J."/>
        </authorList>
    </citation>
    <scope>NUCLEOTIDE SEQUENCE [LARGE SCALE GENOMIC DNA]</scope>
    <source>
        <strain evidence="4 5">CCMP1005</strain>
    </source>
</reference>
<dbReference type="PANTHER" id="PTHR11852:SF0">
    <property type="entry name" value="PLATELET-ACTIVATING FACTOR ACETYLHYDROLASE IB SUBUNIT BETA HOMOLOG"/>
    <property type="match status" value="1"/>
</dbReference>
<name>K0QZZ5_THAOC</name>
<keyword evidence="5" id="KW-1185">Reference proteome</keyword>
<sequence>MLLFLQLQFPPESLGLLKLNDPTLMSFHLSSVLQAFAYCITHVDGVRGERRGDWTVKGIYLHSNVGDVAAARPACLALRARAANPRQPKTQQKSAGNLVREERHGECVDYVLLDGLVPASPALDLISAETYSPPTTGPSRRLFYAAGGVLAVSLGAALGAALSSAYGHRHRKVDPFEAAHVRTDYSAIKSKYDLTLGAVDQWCLRGDDNNCRCEDPLKPMSKRSSRKWAEQHKENIKLAQATLMKILKSSDGGSYEDYFFPDYDDLWLEGTNDDWVWGEGSRFYEDDASFVPFVENYSSEEGFMEDDGYGDEGRGQQRRKAQEGTEGDYELDVVFVGDSITEQRQGTRKGEPLVDYTGIKEVFDRTFTKEKGGDYNGIALGIDGDTSPQLLWRLMNGEMPDGLDPKVWWVGIGINDLSIKGCSEEIVLLGIMRVVTEIRNRHPDDIVVINSILPVQRNEVGLLEHVGEHHEHIALTKKETDMDDGKMSSKRLHIDLWPSIVAINEELSKFASKHHGVKFFDADSVFTEERTTDKKGVMGKYLKKYLMHDPVHPNLPGHKRWNNAIKKELAAILN</sequence>
<dbReference type="InterPro" id="IPR036514">
    <property type="entry name" value="SGNH_hydro_sf"/>
</dbReference>
<protein>
    <recommendedName>
        <fullName evidence="3">SGNH hydrolase-type esterase domain-containing protein</fullName>
    </recommendedName>
</protein>
<evidence type="ECO:0000259" key="3">
    <source>
        <dbReference type="Pfam" id="PF13472"/>
    </source>
</evidence>
<evidence type="ECO:0000256" key="2">
    <source>
        <dbReference type="SAM" id="MobiDB-lite"/>
    </source>
</evidence>
<organism evidence="4 5">
    <name type="scientific">Thalassiosira oceanica</name>
    <name type="common">Marine diatom</name>
    <dbReference type="NCBI Taxonomy" id="159749"/>
    <lineage>
        <taxon>Eukaryota</taxon>
        <taxon>Sar</taxon>
        <taxon>Stramenopiles</taxon>
        <taxon>Ochrophyta</taxon>
        <taxon>Bacillariophyta</taxon>
        <taxon>Coscinodiscophyceae</taxon>
        <taxon>Thalassiosirophycidae</taxon>
        <taxon>Thalassiosirales</taxon>
        <taxon>Thalassiosiraceae</taxon>
        <taxon>Thalassiosira</taxon>
    </lineage>
</organism>
<dbReference type="EMBL" id="AGNL01049126">
    <property type="protein sequence ID" value="EJK44860.1"/>
    <property type="molecule type" value="Genomic_DNA"/>
</dbReference>
<evidence type="ECO:0000313" key="5">
    <source>
        <dbReference type="Proteomes" id="UP000266841"/>
    </source>
</evidence>
<dbReference type="eggNOG" id="ENOG502SJRP">
    <property type="taxonomic scope" value="Eukaryota"/>
</dbReference>
<comment type="caution">
    <text evidence="4">The sequence shown here is derived from an EMBL/GenBank/DDBJ whole genome shotgun (WGS) entry which is preliminary data.</text>
</comment>